<dbReference type="CDD" id="cd12148">
    <property type="entry name" value="fungal_TF_MHR"/>
    <property type="match status" value="1"/>
</dbReference>
<keyword evidence="2" id="KW-0238">DNA-binding</keyword>
<dbReference type="Proteomes" id="UP000191285">
    <property type="component" value="Unassembled WGS sequence"/>
</dbReference>
<feature type="compositionally biased region" description="Polar residues" evidence="5">
    <location>
        <begin position="1"/>
        <end position="12"/>
    </location>
</feature>
<dbReference type="GO" id="GO:0000981">
    <property type="term" value="F:DNA-binding transcription factor activity, RNA polymerase II-specific"/>
    <property type="evidence" value="ECO:0007669"/>
    <property type="project" value="InterPro"/>
</dbReference>
<keyword evidence="4" id="KW-0539">Nucleus</keyword>
<evidence type="ECO:0000256" key="1">
    <source>
        <dbReference type="ARBA" id="ARBA00023015"/>
    </source>
</evidence>
<dbReference type="OrthoDB" id="5392779at2759"/>
<dbReference type="SMART" id="SM00066">
    <property type="entry name" value="GAL4"/>
    <property type="match status" value="1"/>
</dbReference>
<dbReference type="GO" id="GO:0008270">
    <property type="term" value="F:zinc ion binding"/>
    <property type="evidence" value="ECO:0007669"/>
    <property type="project" value="InterPro"/>
</dbReference>
<dbReference type="STRING" id="303698.A0A1V6TAV9"/>
<feature type="domain" description="Zn(2)-C6 fungal-type" evidence="6">
    <location>
        <begin position="27"/>
        <end position="73"/>
    </location>
</feature>
<evidence type="ECO:0000256" key="4">
    <source>
        <dbReference type="ARBA" id="ARBA00023242"/>
    </source>
</evidence>
<comment type="caution">
    <text evidence="7">The sequence shown here is derived from an EMBL/GenBank/DDBJ whole genome shotgun (WGS) entry which is preliminary data.</text>
</comment>
<sequence length="609" mass="69719">MDLPNSMNPPSTNKHRDTNSKTRRKVRKGTFSCWECKRRKRRRERSLGSSSCYACQRNGVECISQEFPETSQNDTQDIGERVDKVEALVNQLLHKRKKQTHSLPLRAHSALTKRLAGPPTLQSIGHERLSRNCTLSGYLFSVLPNPDAFLAILRSCGLFSSPLQVSQRHRQTDSAVASRLSPVHLKATAHPVLFAQALIQLALCLKQSDESSFKPMEPYLNGTIKNASRRYYEIASRGVLSHDSLLRAINIARSMGIQEQAKTSGGRAEHIWFQLVYSDRFLSLMIGCPFVIAEKDPLEDSEARDMTSSQRLERLHIEIAERIILRNLKMRHDKDHHDTFDHCYDDYDETNKIDKQLKKAAKLLPPSWWLRFSGDNEAHEFSLLEKRHGSEASGWHAVNHTYSKLAAASAGREALSQYFTLRELRQSPSYRLVDEKMYFSTVALLFAHFDGHRHGNVNVLDHQRLHDLGLITESASLLERIATRNEDSKGLYLVRILRALMVIEDKVSEGCVYYVWNDQHVQADYGNTNMLNRDILSFFVPYFGMVYFSREEKEFFPNAEGNDVRGGYVGGQGDTEYQIHELKEASRSAQILENEELEQFNIDDWIQGS</sequence>
<dbReference type="Gene3D" id="4.10.240.10">
    <property type="entry name" value="Zn(2)-C6 fungal-type DNA-binding domain"/>
    <property type="match status" value="1"/>
</dbReference>
<dbReference type="InterPro" id="IPR001138">
    <property type="entry name" value="Zn2Cys6_DnaBD"/>
</dbReference>
<evidence type="ECO:0000256" key="3">
    <source>
        <dbReference type="ARBA" id="ARBA00023163"/>
    </source>
</evidence>
<dbReference type="SUPFAM" id="SSF57701">
    <property type="entry name" value="Zn2/Cys6 DNA-binding domain"/>
    <property type="match status" value="1"/>
</dbReference>
<proteinExistence type="predicted"/>
<evidence type="ECO:0000256" key="2">
    <source>
        <dbReference type="ARBA" id="ARBA00023125"/>
    </source>
</evidence>
<dbReference type="PANTHER" id="PTHR47840:SF1">
    <property type="entry name" value="ZN(II)2CYS6 TRANSCRIPTION FACTOR (EUROFUNG)"/>
    <property type="match status" value="1"/>
</dbReference>
<dbReference type="EMBL" id="MLKD01000008">
    <property type="protein sequence ID" value="OQE23548.1"/>
    <property type="molecule type" value="Genomic_DNA"/>
</dbReference>
<dbReference type="InterPro" id="IPR036864">
    <property type="entry name" value="Zn2-C6_fun-type_DNA-bd_sf"/>
</dbReference>
<keyword evidence="8" id="KW-1185">Reference proteome</keyword>
<dbReference type="AlphaFoldDB" id="A0A1V6TAV9"/>
<reference evidence="8" key="1">
    <citation type="journal article" date="2017" name="Nat. Microbiol.">
        <title>Global analysis of biosynthetic gene clusters reveals vast potential of secondary metabolite production in Penicillium species.</title>
        <authorList>
            <person name="Nielsen J.C."/>
            <person name="Grijseels S."/>
            <person name="Prigent S."/>
            <person name="Ji B."/>
            <person name="Dainat J."/>
            <person name="Nielsen K.F."/>
            <person name="Frisvad J.C."/>
            <person name="Workman M."/>
            <person name="Nielsen J."/>
        </authorList>
    </citation>
    <scope>NUCLEOTIDE SEQUENCE [LARGE SCALE GENOMIC DNA]</scope>
    <source>
        <strain evidence="8">IBT 24891</strain>
    </source>
</reference>
<dbReference type="PANTHER" id="PTHR47840">
    <property type="entry name" value="ZN(II)2CYS6 TRANSCRIPTION FACTOR (EUROFUNG)-RELATED"/>
    <property type="match status" value="1"/>
</dbReference>
<evidence type="ECO:0000313" key="8">
    <source>
        <dbReference type="Proteomes" id="UP000191285"/>
    </source>
</evidence>
<keyword evidence="1" id="KW-0805">Transcription regulation</keyword>
<organism evidence="7 8">
    <name type="scientific">Penicillium steckii</name>
    <dbReference type="NCBI Taxonomy" id="303698"/>
    <lineage>
        <taxon>Eukaryota</taxon>
        <taxon>Fungi</taxon>
        <taxon>Dikarya</taxon>
        <taxon>Ascomycota</taxon>
        <taxon>Pezizomycotina</taxon>
        <taxon>Eurotiomycetes</taxon>
        <taxon>Eurotiomycetidae</taxon>
        <taxon>Eurotiales</taxon>
        <taxon>Aspergillaceae</taxon>
        <taxon>Penicillium</taxon>
    </lineage>
</organism>
<evidence type="ECO:0000313" key="7">
    <source>
        <dbReference type="EMBL" id="OQE23548.1"/>
    </source>
</evidence>
<feature type="region of interest" description="Disordered" evidence="5">
    <location>
        <begin position="1"/>
        <end position="24"/>
    </location>
</feature>
<dbReference type="GO" id="GO:0003677">
    <property type="term" value="F:DNA binding"/>
    <property type="evidence" value="ECO:0007669"/>
    <property type="project" value="UniProtKB-KW"/>
</dbReference>
<accession>A0A1V6TAV9</accession>
<evidence type="ECO:0000259" key="6">
    <source>
        <dbReference type="SMART" id="SM00066"/>
    </source>
</evidence>
<protein>
    <recommendedName>
        <fullName evidence="6">Zn(2)-C6 fungal-type domain-containing protein</fullName>
    </recommendedName>
</protein>
<keyword evidence="3" id="KW-0804">Transcription</keyword>
<evidence type="ECO:0000256" key="5">
    <source>
        <dbReference type="SAM" id="MobiDB-lite"/>
    </source>
</evidence>
<name>A0A1V6TAV9_9EURO</name>
<gene>
    <name evidence="7" type="ORF">PENSTE_c008G06273</name>
</gene>